<keyword evidence="4 7" id="KW-1133">Transmembrane helix</keyword>
<keyword evidence="5" id="KW-0560">Oxidoreductase</keyword>
<feature type="compositionally biased region" description="Polar residues" evidence="6">
    <location>
        <begin position="292"/>
        <end position="304"/>
    </location>
</feature>
<organism evidence="10 11">
    <name type="scientific">Pyronema omphalodes (strain CBS 100304)</name>
    <name type="common">Pyronema confluens</name>
    <dbReference type="NCBI Taxonomy" id="1076935"/>
    <lineage>
        <taxon>Eukaryota</taxon>
        <taxon>Fungi</taxon>
        <taxon>Dikarya</taxon>
        <taxon>Ascomycota</taxon>
        <taxon>Pezizomycotina</taxon>
        <taxon>Pezizomycetes</taxon>
        <taxon>Pezizales</taxon>
        <taxon>Pyronemataceae</taxon>
        <taxon>Pyronema</taxon>
    </lineage>
</organism>
<dbReference type="OrthoDB" id="10263185at2759"/>
<dbReference type="InterPro" id="IPR023210">
    <property type="entry name" value="NADP_OxRdtase_dom"/>
</dbReference>
<comment type="similarity">
    <text evidence="2">Belongs to the CBF/MAK21 family.</text>
</comment>
<feature type="region of interest" description="Disordered" evidence="6">
    <location>
        <begin position="287"/>
        <end position="325"/>
    </location>
</feature>
<keyword evidence="3 7" id="KW-0812">Transmembrane</keyword>
<feature type="domain" description="CCAAT-binding factor" evidence="9">
    <location>
        <begin position="621"/>
        <end position="778"/>
    </location>
</feature>
<feature type="transmembrane region" description="Helical" evidence="7">
    <location>
        <begin position="693"/>
        <end position="711"/>
    </location>
</feature>
<sequence length="852" mass="95925">MLTLSTGATHPLFLYGTAWKKDLTTSLVTAAINAGFPGIDTACQPRHYREDLVGAALSNLNREKLYIQTKFTSPGGQDPDSCPYNASAPVPEQVRQSIAVSLKNLGTEYIDSVLLHSPLRTAKDTLSAWRVLEEFVNAGKIKSLGISNVHINELKELYEEATIKPAIVQNRFYDKTSYDVAIRAFCRQNGMVWQSFWTLTANPELLGGRVVGGLAGRLGVSKAEALYLLVLSLGKGWENGGGVAIMNGTTNEGRMKADLEAVERLDEVTEEEISAFKRLVGFAKPLREPRNEPSTMPSATTKSPSLKKRKIPSAESGKKLTKRAKSPVGITKEEILELEQAIIESPKNYNKIVTLQGHFQDNLNNDQDIAVTAAVHLCRTFCQLMTTGRLSKHKTDTEDEATVTNWLRDRYKEYISTLCSAVTTSSDKIQEVSLTLLMRLVKEEGKHLIPEGESYYFPHDLFSKIVKAIISSESLDEETKKDFVEKYIDTYDDVRYSFFSSMKRILDDETLSVATLNNSVTLLLLLKNLPVASTPEFDSFLALQLPRGNAKKAKSPTLLSLSTHRKLLQETWLLILRRPLPEELCKSVLLSAERRIVPSFTKPQLLMDFLIACYDHGGTTSLLALNGLFHLISTKNLDYPNFFTKLYALVDRNLFHVKYRSRFFRLLETFLGSTHLPATLVASFIKRLSRLCLTAPPGAIVVVVPFIYNLFKKHKAATYMMHRIPIDADELQDWMQNGYQDPFDPEEEDPLQTGAIESCVWEIETLMGHWHPNVATLARVIKEQFTKDRYLLEDFLDHSYGSMLESEINRDLKKDPVVETDIPKRVMTRNEQYPNHMSLDLLAGLVDVQGEN</sequence>
<dbReference type="Proteomes" id="UP000018144">
    <property type="component" value="Unassembled WGS sequence"/>
</dbReference>
<feature type="domain" description="NADP-dependent oxidoreductase" evidence="8">
    <location>
        <begin position="21"/>
        <end position="191"/>
    </location>
</feature>
<dbReference type="InterPro" id="IPR020471">
    <property type="entry name" value="AKR"/>
</dbReference>
<dbReference type="SUPFAM" id="SSF48371">
    <property type="entry name" value="ARM repeat"/>
    <property type="match status" value="1"/>
</dbReference>
<evidence type="ECO:0000256" key="5">
    <source>
        <dbReference type="ARBA" id="ARBA00023002"/>
    </source>
</evidence>
<evidence type="ECO:0000256" key="1">
    <source>
        <dbReference type="ARBA" id="ARBA00004232"/>
    </source>
</evidence>
<dbReference type="InterPro" id="IPR005612">
    <property type="entry name" value="CCAAT-binding_factor"/>
</dbReference>
<dbReference type="AlphaFoldDB" id="U4LFL1"/>
<dbReference type="InterPro" id="IPR016024">
    <property type="entry name" value="ARM-type_fold"/>
</dbReference>
<dbReference type="GO" id="GO:0032040">
    <property type="term" value="C:small-subunit processome"/>
    <property type="evidence" value="ECO:0007669"/>
    <property type="project" value="TreeGrafter"/>
</dbReference>
<keyword evidence="7" id="KW-0472">Membrane</keyword>
<evidence type="ECO:0000256" key="4">
    <source>
        <dbReference type="ARBA" id="ARBA00022989"/>
    </source>
</evidence>
<dbReference type="PRINTS" id="PR00069">
    <property type="entry name" value="ALDKETRDTASE"/>
</dbReference>
<dbReference type="PANTHER" id="PTHR12455:SF0">
    <property type="entry name" value="NUCLEOLAR COMPLEX PROTEIN 4 HOMOLOG"/>
    <property type="match status" value="1"/>
</dbReference>
<dbReference type="InterPro" id="IPR036812">
    <property type="entry name" value="NAD(P)_OxRdtase_dom_sf"/>
</dbReference>
<evidence type="ECO:0000313" key="10">
    <source>
        <dbReference type="EMBL" id="CCX30889.1"/>
    </source>
</evidence>
<evidence type="ECO:0000259" key="8">
    <source>
        <dbReference type="Pfam" id="PF00248"/>
    </source>
</evidence>
<evidence type="ECO:0000256" key="3">
    <source>
        <dbReference type="ARBA" id="ARBA00022692"/>
    </source>
</evidence>
<dbReference type="CDD" id="cd19071">
    <property type="entry name" value="AKR_AKR1-5-like"/>
    <property type="match status" value="1"/>
</dbReference>
<keyword evidence="11" id="KW-1185">Reference proteome</keyword>
<dbReference type="GO" id="GO:0016491">
    <property type="term" value="F:oxidoreductase activity"/>
    <property type="evidence" value="ECO:0007669"/>
    <property type="project" value="UniProtKB-KW"/>
</dbReference>
<dbReference type="STRING" id="1076935.U4LFL1"/>
<dbReference type="eggNOG" id="KOG1577">
    <property type="taxonomic scope" value="Eukaryota"/>
</dbReference>
<dbReference type="SUPFAM" id="SSF51430">
    <property type="entry name" value="NAD(P)-linked oxidoreductase"/>
    <property type="match status" value="1"/>
</dbReference>
<dbReference type="GO" id="GO:0042254">
    <property type="term" value="P:ribosome biogenesis"/>
    <property type="evidence" value="ECO:0007669"/>
    <property type="project" value="InterPro"/>
</dbReference>
<dbReference type="GO" id="GO:0030692">
    <property type="term" value="C:Noc4p-Nop14p complex"/>
    <property type="evidence" value="ECO:0007669"/>
    <property type="project" value="TreeGrafter"/>
</dbReference>
<comment type="subcellular location">
    <subcellularLocation>
        <location evidence="1">Nucleus membrane</location>
        <topology evidence="1">Multi-pass membrane protein</topology>
    </subcellularLocation>
</comment>
<dbReference type="InterPro" id="IPR027193">
    <property type="entry name" value="Noc4"/>
</dbReference>
<evidence type="ECO:0000256" key="2">
    <source>
        <dbReference type="ARBA" id="ARBA00007797"/>
    </source>
</evidence>
<evidence type="ECO:0000259" key="9">
    <source>
        <dbReference type="Pfam" id="PF03914"/>
    </source>
</evidence>
<dbReference type="eggNOG" id="KOG2154">
    <property type="taxonomic scope" value="Eukaryota"/>
</dbReference>
<dbReference type="Pfam" id="PF00248">
    <property type="entry name" value="Aldo_ket_red"/>
    <property type="match status" value="1"/>
</dbReference>
<reference evidence="10 11" key="1">
    <citation type="journal article" date="2013" name="PLoS Genet.">
        <title>The genome and development-dependent transcriptomes of Pyronema confluens: a window into fungal evolution.</title>
        <authorList>
            <person name="Traeger S."/>
            <person name="Altegoer F."/>
            <person name="Freitag M."/>
            <person name="Gabaldon T."/>
            <person name="Kempken F."/>
            <person name="Kumar A."/>
            <person name="Marcet-Houben M."/>
            <person name="Poggeler S."/>
            <person name="Stajich J.E."/>
            <person name="Nowrousian M."/>
        </authorList>
    </citation>
    <scope>NUCLEOTIDE SEQUENCE [LARGE SCALE GENOMIC DNA]</scope>
    <source>
        <strain evidence="11">CBS 100304</strain>
        <tissue evidence="10">Vegetative mycelium</tissue>
    </source>
</reference>
<evidence type="ECO:0000256" key="7">
    <source>
        <dbReference type="SAM" id="Phobius"/>
    </source>
</evidence>
<dbReference type="Gene3D" id="3.20.20.100">
    <property type="entry name" value="NADP-dependent oxidoreductase domain"/>
    <property type="match status" value="1"/>
</dbReference>
<name>U4LFL1_PYROM</name>
<accession>U4LFL1</accession>
<evidence type="ECO:0000313" key="11">
    <source>
        <dbReference type="Proteomes" id="UP000018144"/>
    </source>
</evidence>
<dbReference type="EMBL" id="HF935497">
    <property type="protein sequence ID" value="CCX30889.1"/>
    <property type="molecule type" value="Genomic_DNA"/>
</dbReference>
<dbReference type="PANTHER" id="PTHR12455">
    <property type="entry name" value="NUCLEOLAR COMPLEX PROTEIN 4"/>
    <property type="match status" value="1"/>
</dbReference>
<protein>
    <submittedName>
        <fullName evidence="10">Similar to Uncharacterized protein C1604.06c acc. no. O94372</fullName>
    </submittedName>
</protein>
<gene>
    <name evidence="10" type="ORF">PCON_09490</name>
</gene>
<dbReference type="GO" id="GO:0031965">
    <property type="term" value="C:nuclear membrane"/>
    <property type="evidence" value="ECO:0007669"/>
    <property type="project" value="UniProtKB-SubCell"/>
</dbReference>
<proteinExistence type="inferred from homology"/>
<evidence type="ECO:0000256" key="6">
    <source>
        <dbReference type="SAM" id="MobiDB-lite"/>
    </source>
</evidence>
<dbReference type="Pfam" id="PF03914">
    <property type="entry name" value="CBF"/>
    <property type="match status" value="1"/>
</dbReference>